<evidence type="ECO:0000256" key="3">
    <source>
        <dbReference type="ARBA" id="ARBA00022692"/>
    </source>
</evidence>
<dbReference type="GO" id="GO:0016020">
    <property type="term" value="C:membrane"/>
    <property type="evidence" value="ECO:0007669"/>
    <property type="project" value="UniProtKB-SubCell"/>
</dbReference>
<feature type="transmembrane region" description="Helical" evidence="6">
    <location>
        <begin position="488"/>
        <end position="507"/>
    </location>
</feature>
<feature type="transmembrane region" description="Helical" evidence="6">
    <location>
        <begin position="390"/>
        <end position="411"/>
    </location>
</feature>
<protein>
    <submittedName>
        <fullName evidence="7">Amino acid/polyamine transporter I</fullName>
    </submittedName>
</protein>
<feature type="transmembrane region" description="Helical" evidence="6">
    <location>
        <begin position="418"/>
        <end position="438"/>
    </location>
</feature>
<evidence type="ECO:0000313" key="7">
    <source>
        <dbReference type="EMBL" id="KAH8698943.1"/>
    </source>
</evidence>
<comment type="subcellular location">
    <subcellularLocation>
        <location evidence="1">Membrane</location>
        <topology evidence="1">Multi-pass membrane protein</topology>
    </subcellularLocation>
</comment>
<feature type="transmembrane region" description="Helical" evidence="6">
    <location>
        <begin position="180"/>
        <end position="200"/>
    </location>
</feature>
<organism evidence="7 8">
    <name type="scientific">Talaromyces proteolyticus</name>
    <dbReference type="NCBI Taxonomy" id="1131652"/>
    <lineage>
        <taxon>Eukaryota</taxon>
        <taxon>Fungi</taxon>
        <taxon>Dikarya</taxon>
        <taxon>Ascomycota</taxon>
        <taxon>Pezizomycotina</taxon>
        <taxon>Eurotiomycetes</taxon>
        <taxon>Eurotiomycetidae</taxon>
        <taxon>Eurotiales</taxon>
        <taxon>Trichocomaceae</taxon>
        <taxon>Talaromyces</taxon>
        <taxon>Talaromyces sect. Bacilispori</taxon>
    </lineage>
</organism>
<proteinExistence type="predicted"/>
<dbReference type="PANTHER" id="PTHR45649">
    <property type="entry name" value="AMINO-ACID PERMEASE BAT1"/>
    <property type="match status" value="1"/>
</dbReference>
<keyword evidence="3 6" id="KW-0812">Transmembrane</keyword>
<name>A0AAD4KXB1_9EURO</name>
<evidence type="ECO:0000256" key="1">
    <source>
        <dbReference type="ARBA" id="ARBA00004141"/>
    </source>
</evidence>
<dbReference type="Gene3D" id="1.20.1740.10">
    <property type="entry name" value="Amino acid/polyamine transporter I"/>
    <property type="match status" value="1"/>
</dbReference>
<dbReference type="Proteomes" id="UP001201262">
    <property type="component" value="Unassembled WGS sequence"/>
</dbReference>
<feature type="transmembrane region" description="Helical" evidence="6">
    <location>
        <begin position="212"/>
        <end position="231"/>
    </location>
</feature>
<dbReference type="Pfam" id="PF13520">
    <property type="entry name" value="AA_permease_2"/>
    <property type="match status" value="1"/>
</dbReference>
<feature type="transmembrane region" description="Helical" evidence="6">
    <location>
        <begin position="458"/>
        <end position="476"/>
    </location>
</feature>
<sequence>MVEFELKQSTTSTKPKDIDDTIVPTSSIDIEGKIVNLDERRLRAQGHEAQLERSFTWLGASALAYSICNPWLSYASFFGLVLAQGGGQTAMFSILVGAVVQWIIFLGGAEFCSALPSSGGPYHFAYVVAPQKTRNFAAYMTGFLNILAWLIGTSSGTIYTAISAFGCATIWFPDFAQERYQVYLCYLGVIIISLIPICTIPQKYLDKWTKSCMALSLIGMFTTIGITLGMGRGHYSSGSIFVDFKGITGWSPGTGWLLAIANSLYCYAGNGSVIHLAEEIPDPGRKLPQIINMAMLMGVILVIPWIVALLYCIQDIEAVQTSFLPSLEVFAQITRSKSAAIGLQAFMTLLYYTCIPSQWITCSRLIWAFARDNGLPFSSYWQHVDSKLGIPWRTTLLSASFCAIYGALYVASSTAYNSIINTNCLLLNIAYVIPQAILLIEGRSKLPNRDFNLGKLGYPINICSVLLLILIGVLFCMPQTNPTTVGSMNYNTPVLLGLFILICLFWLERRKKFSGPDIDWDMLDVANTVQ</sequence>
<feature type="transmembrane region" description="Helical" evidence="6">
    <location>
        <begin position="290"/>
        <end position="313"/>
    </location>
</feature>
<feature type="transmembrane region" description="Helical" evidence="6">
    <location>
        <begin position="349"/>
        <end position="370"/>
    </location>
</feature>
<dbReference type="PIRSF" id="PIRSF006060">
    <property type="entry name" value="AA_transporter"/>
    <property type="match status" value="1"/>
</dbReference>
<feature type="transmembrane region" description="Helical" evidence="6">
    <location>
        <begin position="62"/>
        <end position="83"/>
    </location>
</feature>
<reference evidence="7" key="1">
    <citation type="submission" date="2021-12" db="EMBL/GenBank/DDBJ databases">
        <title>Convergent genome expansion in fungi linked to evolution of root-endophyte symbiosis.</title>
        <authorList>
            <consortium name="DOE Joint Genome Institute"/>
            <person name="Ke Y.-H."/>
            <person name="Bonito G."/>
            <person name="Liao H.-L."/>
            <person name="Looney B."/>
            <person name="Rojas-Flechas A."/>
            <person name="Nash J."/>
            <person name="Hameed K."/>
            <person name="Schadt C."/>
            <person name="Martin F."/>
            <person name="Crous P.W."/>
            <person name="Miettinen O."/>
            <person name="Magnuson J.K."/>
            <person name="Labbe J."/>
            <person name="Jacobson D."/>
            <person name="Doktycz M.J."/>
            <person name="Veneault-Fourrey C."/>
            <person name="Kuo A."/>
            <person name="Mondo S."/>
            <person name="Calhoun S."/>
            <person name="Riley R."/>
            <person name="Ohm R."/>
            <person name="LaButti K."/>
            <person name="Andreopoulos B."/>
            <person name="Pangilinan J."/>
            <person name="Nolan M."/>
            <person name="Tritt A."/>
            <person name="Clum A."/>
            <person name="Lipzen A."/>
            <person name="Daum C."/>
            <person name="Barry K."/>
            <person name="Grigoriev I.V."/>
            <person name="Vilgalys R."/>
        </authorList>
    </citation>
    <scope>NUCLEOTIDE SEQUENCE</scope>
    <source>
        <strain evidence="7">PMI_201</strain>
    </source>
</reference>
<evidence type="ECO:0000256" key="2">
    <source>
        <dbReference type="ARBA" id="ARBA00022448"/>
    </source>
</evidence>
<evidence type="ECO:0000256" key="6">
    <source>
        <dbReference type="SAM" id="Phobius"/>
    </source>
</evidence>
<accession>A0AAD4KXB1</accession>
<feature type="transmembrane region" description="Helical" evidence="6">
    <location>
        <begin position="136"/>
        <end position="160"/>
    </location>
</feature>
<dbReference type="RefSeq" id="XP_046073407.1">
    <property type="nucleotide sequence ID" value="XM_046213966.1"/>
</dbReference>
<feature type="transmembrane region" description="Helical" evidence="6">
    <location>
        <begin position="89"/>
        <end position="115"/>
    </location>
</feature>
<evidence type="ECO:0000256" key="5">
    <source>
        <dbReference type="ARBA" id="ARBA00023136"/>
    </source>
</evidence>
<dbReference type="AlphaFoldDB" id="A0AAD4KXB1"/>
<comment type="caution">
    <text evidence="7">The sequence shown here is derived from an EMBL/GenBank/DDBJ whole genome shotgun (WGS) entry which is preliminary data.</text>
</comment>
<dbReference type="GeneID" id="70244253"/>
<keyword evidence="4 6" id="KW-1133">Transmembrane helix</keyword>
<dbReference type="GO" id="GO:0022857">
    <property type="term" value="F:transmembrane transporter activity"/>
    <property type="evidence" value="ECO:0007669"/>
    <property type="project" value="InterPro"/>
</dbReference>
<evidence type="ECO:0000313" key="8">
    <source>
        <dbReference type="Proteomes" id="UP001201262"/>
    </source>
</evidence>
<dbReference type="EMBL" id="JAJTJA010000005">
    <property type="protein sequence ID" value="KAH8698943.1"/>
    <property type="molecule type" value="Genomic_DNA"/>
</dbReference>
<keyword evidence="2" id="KW-0813">Transport</keyword>
<keyword evidence="5 6" id="KW-0472">Membrane</keyword>
<dbReference type="InterPro" id="IPR002293">
    <property type="entry name" value="AA/rel_permease1"/>
</dbReference>
<evidence type="ECO:0000256" key="4">
    <source>
        <dbReference type="ARBA" id="ARBA00022989"/>
    </source>
</evidence>
<gene>
    <name evidence="7" type="ORF">BGW36DRAFT_358452</name>
</gene>
<dbReference type="PANTHER" id="PTHR45649:SF11">
    <property type="entry name" value="TRANSPORTER, PUTATIVE (EUROFUNG)-RELATED"/>
    <property type="match status" value="1"/>
</dbReference>
<keyword evidence="8" id="KW-1185">Reference proteome</keyword>